<gene>
    <name evidence="2" type="ORF">IEQ34_004990</name>
</gene>
<keyword evidence="1" id="KW-1133">Transmembrane helix</keyword>
<keyword evidence="1" id="KW-0812">Transmembrane</keyword>
<reference evidence="2 3" key="1">
    <citation type="journal article" date="2021" name="Hortic Res">
        <title>Chromosome-scale assembly of the Dendrobium chrysotoxum genome enhances the understanding of orchid evolution.</title>
        <authorList>
            <person name="Zhang Y."/>
            <person name="Zhang G.Q."/>
            <person name="Zhang D."/>
            <person name="Liu X.D."/>
            <person name="Xu X.Y."/>
            <person name="Sun W.H."/>
            <person name="Yu X."/>
            <person name="Zhu X."/>
            <person name="Wang Z.W."/>
            <person name="Zhao X."/>
            <person name="Zhong W.Y."/>
            <person name="Chen H."/>
            <person name="Yin W.L."/>
            <person name="Huang T."/>
            <person name="Niu S.C."/>
            <person name="Liu Z.J."/>
        </authorList>
    </citation>
    <scope>NUCLEOTIDE SEQUENCE [LARGE SCALE GENOMIC DNA]</scope>
    <source>
        <strain evidence="2">Lindl</strain>
    </source>
</reference>
<dbReference type="AlphaFoldDB" id="A0AAV7H8V7"/>
<dbReference type="EMBL" id="JAGFBR010000006">
    <property type="protein sequence ID" value="KAH0464887.1"/>
    <property type="molecule type" value="Genomic_DNA"/>
</dbReference>
<name>A0AAV7H8V7_DENCH</name>
<feature type="transmembrane region" description="Helical" evidence="1">
    <location>
        <begin position="120"/>
        <end position="143"/>
    </location>
</feature>
<protein>
    <submittedName>
        <fullName evidence="2">Uncharacterized protein</fullName>
    </submittedName>
</protein>
<evidence type="ECO:0000313" key="3">
    <source>
        <dbReference type="Proteomes" id="UP000775213"/>
    </source>
</evidence>
<keyword evidence="1" id="KW-0472">Membrane</keyword>
<evidence type="ECO:0000313" key="2">
    <source>
        <dbReference type="EMBL" id="KAH0464887.1"/>
    </source>
</evidence>
<accession>A0AAV7H8V7</accession>
<evidence type="ECO:0000256" key="1">
    <source>
        <dbReference type="SAM" id="Phobius"/>
    </source>
</evidence>
<sequence length="274" mass="30854">MENMECCVNTAVANDSFCGMPDDFVGPAMPTYSFVIQSDWLKEHLSSIGEGVGDKLVGAEEEFDAFFNLNVNHIVEKAFSHGGGKRRWRKPKRNWGPSSLLLVGLCHSDGSFCGCGWLSFGWNVVLGFAVPGVWVVAGSFWQLLSPASFFAFVTICFHFISNFGCVILLYSCFAWLYPSLFDEIKSLYYVKKKILTPWPFEIGLNHTSMNLMFCLQRRCSMATPHVTSLAALLNHIDPIATNDMTLIYDIQPHDHIHYLYVMGLFYDKQLSAIV</sequence>
<dbReference type="Proteomes" id="UP000775213">
    <property type="component" value="Unassembled WGS sequence"/>
</dbReference>
<keyword evidence="3" id="KW-1185">Reference proteome</keyword>
<feature type="transmembrane region" description="Helical" evidence="1">
    <location>
        <begin position="149"/>
        <end position="177"/>
    </location>
</feature>
<comment type="caution">
    <text evidence="2">The sequence shown here is derived from an EMBL/GenBank/DDBJ whole genome shotgun (WGS) entry which is preliminary data.</text>
</comment>
<organism evidence="2 3">
    <name type="scientific">Dendrobium chrysotoxum</name>
    <name type="common">Orchid</name>
    <dbReference type="NCBI Taxonomy" id="161865"/>
    <lineage>
        <taxon>Eukaryota</taxon>
        <taxon>Viridiplantae</taxon>
        <taxon>Streptophyta</taxon>
        <taxon>Embryophyta</taxon>
        <taxon>Tracheophyta</taxon>
        <taxon>Spermatophyta</taxon>
        <taxon>Magnoliopsida</taxon>
        <taxon>Liliopsida</taxon>
        <taxon>Asparagales</taxon>
        <taxon>Orchidaceae</taxon>
        <taxon>Epidendroideae</taxon>
        <taxon>Malaxideae</taxon>
        <taxon>Dendrobiinae</taxon>
        <taxon>Dendrobium</taxon>
    </lineage>
</organism>
<proteinExistence type="predicted"/>